<dbReference type="STRING" id="1302687.SAMN05444267_102319"/>
<proteinExistence type="predicted"/>
<keyword evidence="2" id="KW-1185">Reference proteome</keyword>
<organism evidence="1 2">
    <name type="scientific">Chryseobacterium polytrichastri</name>
    <dbReference type="NCBI Taxonomy" id="1302687"/>
    <lineage>
        <taxon>Bacteria</taxon>
        <taxon>Pseudomonadati</taxon>
        <taxon>Bacteroidota</taxon>
        <taxon>Flavobacteriia</taxon>
        <taxon>Flavobacteriales</taxon>
        <taxon>Weeksellaceae</taxon>
        <taxon>Chryseobacterium group</taxon>
        <taxon>Chryseobacterium</taxon>
    </lineage>
</organism>
<dbReference type="OrthoDB" id="649053at2"/>
<sequence length="200" mass="22895">MNENNKHLPETFLTLYNFRKNDIFPSEVSQEQIIEEFFPKSFVELVQNLSDITGAFYGGMLKQIEVLYGKDATSQISKNFMYDLGIKTALKNMSAKPNLNSDLPAMAKILLGTVYTSSPEFSFEIKQWNNTIIEVLIKGIDRYHKAAQNFGIAEQLEWPTIKPFIQGICDAMKLNILFKMDIHELKDDSSCIYNCTISQK</sequence>
<dbReference type="AlphaFoldDB" id="A0A1M7CUA2"/>
<evidence type="ECO:0008006" key="3">
    <source>
        <dbReference type="Google" id="ProtNLM"/>
    </source>
</evidence>
<gene>
    <name evidence="1" type="ORF">SAMN05444267_102319</name>
</gene>
<reference evidence="2" key="1">
    <citation type="submission" date="2016-11" db="EMBL/GenBank/DDBJ databases">
        <authorList>
            <person name="Varghese N."/>
            <person name="Submissions S."/>
        </authorList>
    </citation>
    <scope>NUCLEOTIDE SEQUENCE [LARGE SCALE GENOMIC DNA]</scope>
    <source>
        <strain evidence="2">DSM 26899</strain>
    </source>
</reference>
<dbReference type="RefSeq" id="WP_073294045.1">
    <property type="nucleotide sequence ID" value="NZ_FRAV01000023.1"/>
</dbReference>
<protein>
    <recommendedName>
        <fullName evidence="3">Haem-NO-binding</fullName>
    </recommendedName>
</protein>
<accession>A0A1M7CUA2</accession>
<dbReference type="Proteomes" id="UP000184364">
    <property type="component" value="Unassembled WGS sequence"/>
</dbReference>
<name>A0A1M7CUA2_9FLAO</name>
<dbReference type="EMBL" id="FRAV01000023">
    <property type="protein sequence ID" value="SHL70795.1"/>
    <property type="molecule type" value="Genomic_DNA"/>
</dbReference>
<evidence type="ECO:0000313" key="2">
    <source>
        <dbReference type="Proteomes" id="UP000184364"/>
    </source>
</evidence>
<evidence type="ECO:0000313" key="1">
    <source>
        <dbReference type="EMBL" id="SHL70795.1"/>
    </source>
</evidence>